<evidence type="ECO:0000256" key="2">
    <source>
        <dbReference type="ARBA" id="ARBA00006459"/>
    </source>
</evidence>
<dbReference type="PANTHER" id="PTHR11616">
    <property type="entry name" value="SODIUM/CHLORIDE DEPENDENT TRANSPORTER"/>
    <property type="match status" value="1"/>
</dbReference>
<reference evidence="13 14" key="1">
    <citation type="journal article" date="2023" name="Sci. Data">
        <title>Genome assembly of the Korean intertidal mud-creeper Batillaria attramentaria.</title>
        <authorList>
            <person name="Patra A.K."/>
            <person name="Ho P.T."/>
            <person name="Jun S."/>
            <person name="Lee S.J."/>
            <person name="Kim Y."/>
            <person name="Won Y.J."/>
        </authorList>
    </citation>
    <scope>NUCLEOTIDE SEQUENCE [LARGE SCALE GENOMIC DNA]</scope>
    <source>
        <strain evidence="13">Wonlab-2016</strain>
    </source>
</reference>
<feature type="transmembrane region" description="Helical" evidence="12">
    <location>
        <begin position="480"/>
        <end position="501"/>
    </location>
</feature>
<organism evidence="13 14">
    <name type="scientific">Batillaria attramentaria</name>
    <dbReference type="NCBI Taxonomy" id="370345"/>
    <lineage>
        <taxon>Eukaryota</taxon>
        <taxon>Metazoa</taxon>
        <taxon>Spiralia</taxon>
        <taxon>Lophotrochozoa</taxon>
        <taxon>Mollusca</taxon>
        <taxon>Gastropoda</taxon>
        <taxon>Caenogastropoda</taxon>
        <taxon>Sorbeoconcha</taxon>
        <taxon>Cerithioidea</taxon>
        <taxon>Batillariidae</taxon>
        <taxon>Batillaria</taxon>
    </lineage>
</organism>
<evidence type="ECO:0000256" key="11">
    <source>
        <dbReference type="SAM" id="MobiDB-lite"/>
    </source>
</evidence>
<feature type="transmembrane region" description="Helical" evidence="12">
    <location>
        <begin position="272"/>
        <end position="292"/>
    </location>
</feature>
<keyword evidence="9" id="KW-1015">Disulfide bond</keyword>
<dbReference type="Pfam" id="PF00209">
    <property type="entry name" value="SNF"/>
    <property type="match status" value="3"/>
</dbReference>
<dbReference type="SUPFAM" id="SSF161070">
    <property type="entry name" value="SNF-like"/>
    <property type="match status" value="1"/>
</dbReference>
<feature type="transmembrane region" description="Helical" evidence="12">
    <location>
        <begin position="439"/>
        <end position="460"/>
    </location>
</feature>
<evidence type="ECO:0000256" key="5">
    <source>
        <dbReference type="ARBA" id="ARBA00022989"/>
    </source>
</evidence>
<keyword evidence="8" id="KW-0915">Sodium</keyword>
<comment type="subcellular location">
    <subcellularLocation>
        <location evidence="1">Membrane</location>
        <topology evidence="1">Multi-pass membrane protein</topology>
    </subcellularLocation>
</comment>
<dbReference type="PRINTS" id="PR00176">
    <property type="entry name" value="NANEUSMPORT"/>
</dbReference>
<feature type="transmembrane region" description="Helical" evidence="12">
    <location>
        <begin position="368"/>
        <end position="391"/>
    </location>
</feature>
<dbReference type="PROSITE" id="PS50267">
    <property type="entry name" value="NA_NEUROTRAN_SYMP_3"/>
    <property type="match status" value="1"/>
</dbReference>
<evidence type="ECO:0000313" key="13">
    <source>
        <dbReference type="EMBL" id="KAK7447469.1"/>
    </source>
</evidence>
<evidence type="ECO:0000256" key="12">
    <source>
        <dbReference type="SAM" id="Phobius"/>
    </source>
</evidence>
<keyword evidence="10" id="KW-0769">Symport</keyword>
<comment type="caution">
    <text evidence="13">The sequence shown here is derived from an EMBL/GenBank/DDBJ whole genome shotgun (WGS) entry which is preliminary data.</text>
</comment>
<feature type="binding site" evidence="8">
    <location>
        <position position="68"/>
    </location>
    <ligand>
        <name>Na(+)</name>
        <dbReference type="ChEBI" id="CHEBI:29101"/>
        <label>1</label>
    </ligand>
</feature>
<feature type="transmembrane region" description="Helical" evidence="12">
    <location>
        <begin position="88"/>
        <end position="110"/>
    </location>
</feature>
<dbReference type="PANTHER" id="PTHR11616:SF321">
    <property type="entry name" value="SODIUM-DEPENDENT NUTRIENT AMINO ACID TRANSPORTER 1-RELATED"/>
    <property type="match status" value="1"/>
</dbReference>
<evidence type="ECO:0000256" key="4">
    <source>
        <dbReference type="ARBA" id="ARBA00022692"/>
    </source>
</evidence>
<feature type="transmembrane region" description="Helical" evidence="12">
    <location>
        <begin position="304"/>
        <end position="329"/>
    </location>
</feature>
<feature type="disulfide bond" evidence="9">
    <location>
        <begin position="170"/>
        <end position="179"/>
    </location>
</feature>
<name>A0ABD0J165_9CAEN</name>
<keyword evidence="4 10" id="KW-0812">Transmembrane</keyword>
<keyword evidence="8" id="KW-0479">Metal-binding</keyword>
<feature type="binding site" evidence="8">
    <location>
        <position position="65"/>
    </location>
    <ligand>
        <name>Na(+)</name>
        <dbReference type="ChEBI" id="CHEBI:29101"/>
        <label>1</label>
    </ligand>
</feature>
<keyword evidence="14" id="KW-1185">Reference proteome</keyword>
<dbReference type="GO" id="GO:0016020">
    <property type="term" value="C:membrane"/>
    <property type="evidence" value="ECO:0007669"/>
    <property type="project" value="UniProtKB-SubCell"/>
</dbReference>
<evidence type="ECO:0000256" key="3">
    <source>
        <dbReference type="ARBA" id="ARBA00022448"/>
    </source>
</evidence>
<dbReference type="GO" id="GO:0015293">
    <property type="term" value="F:symporter activity"/>
    <property type="evidence" value="ECO:0007669"/>
    <property type="project" value="UniProtKB-KW"/>
</dbReference>
<protein>
    <recommendedName>
        <fullName evidence="10">Transporter</fullName>
    </recommendedName>
</protein>
<feature type="transmembrane region" description="Helical" evidence="12">
    <location>
        <begin position="397"/>
        <end position="419"/>
    </location>
</feature>
<feature type="binding site" evidence="8">
    <location>
        <position position="72"/>
    </location>
    <ligand>
        <name>Na(+)</name>
        <dbReference type="ChEBI" id="CHEBI:29101"/>
        <label>1</label>
    </ligand>
</feature>
<keyword evidence="3 10" id="KW-0813">Transport</keyword>
<dbReference type="InterPro" id="IPR037272">
    <property type="entry name" value="SNS_sf"/>
</dbReference>
<gene>
    <name evidence="13" type="ORF">BaRGS_00040182</name>
</gene>
<accession>A0ABD0J165</accession>
<evidence type="ECO:0000256" key="10">
    <source>
        <dbReference type="RuleBase" id="RU003732"/>
    </source>
</evidence>
<proteinExistence type="inferred from homology"/>
<evidence type="ECO:0000256" key="9">
    <source>
        <dbReference type="PIRSR" id="PIRSR600175-2"/>
    </source>
</evidence>
<keyword evidence="6 12" id="KW-0472">Membrane</keyword>
<feature type="transmembrane region" description="Helical" evidence="12">
    <location>
        <begin position="131"/>
        <end position="158"/>
    </location>
</feature>
<dbReference type="AlphaFoldDB" id="A0ABD0J165"/>
<keyword evidence="7" id="KW-0325">Glycoprotein</keyword>
<dbReference type="PROSITE" id="PS00610">
    <property type="entry name" value="NA_NEUROTRAN_SYMP_1"/>
    <property type="match status" value="1"/>
</dbReference>
<evidence type="ECO:0000256" key="7">
    <source>
        <dbReference type="ARBA" id="ARBA00023180"/>
    </source>
</evidence>
<keyword evidence="5 12" id="KW-1133">Transmembrane helix</keyword>
<evidence type="ECO:0000256" key="6">
    <source>
        <dbReference type="ARBA" id="ARBA00023136"/>
    </source>
</evidence>
<dbReference type="EMBL" id="JACVVK020000771">
    <property type="protein sequence ID" value="KAK7447469.1"/>
    <property type="molecule type" value="Genomic_DNA"/>
</dbReference>
<dbReference type="InterPro" id="IPR000175">
    <property type="entry name" value="Na/ntran_symport"/>
</dbReference>
<dbReference type="Proteomes" id="UP001519460">
    <property type="component" value="Unassembled WGS sequence"/>
</dbReference>
<feature type="region of interest" description="Disordered" evidence="11">
    <location>
        <begin position="1"/>
        <end position="41"/>
    </location>
</feature>
<evidence type="ECO:0000256" key="8">
    <source>
        <dbReference type="PIRSR" id="PIRSR600175-1"/>
    </source>
</evidence>
<evidence type="ECO:0000256" key="1">
    <source>
        <dbReference type="ARBA" id="ARBA00004141"/>
    </source>
</evidence>
<sequence>MSRESALFSNTPTHGDHEVTLLPSHENGSTGEATEKLDSDDENVDWTKERFTWSKKREYILSCIGYCVGIGNLWRFPYMCQRNGGGAFLLPFIVCLMVCGLPLFFLEAAVGQFSGRSSFHVWNVCPLMKGAGVGMNVISVMVFWYFNVILAWTFYYLVMSCQSTVPWSRCDGWWNTPRCTDLSRAKNASLAGEIGTSTMKPGNESISSYNLSLPVTLNVSYDVIDGVHNYSVLGNGTLTHDIDGTKRVSSAEEFWQHNVLQVSSGLGDTGHVVWYLAVALGFTLLICFLGLIKGIKSSGKILRDAIFLTLLGEGTSIFGGFAIFSVLGYMAHESGIPIDKVVSSVAETFLTTLCDVFPTTLNRHRTVLTAVFCLLCAVAGLPLVTQGGIYVFQLIDWFIATYTVTVIGFIECVVLAWVYGADRFGEDIMMMIGRKPPMFIRILWCFVTPVFLLVLVVFTFKQYKPPTYGDYHYNVWGSVLGWIVASVSFVPIPFGALYAMYRAKGSLLQRLRQTTKPDEEWGPADVTRRRLYQKEVLQRKPRSGWLDVIRR</sequence>
<evidence type="ECO:0000313" key="14">
    <source>
        <dbReference type="Proteomes" id="UP001519460"/>
    </source>
</evidence>
<comment type="similarity">
    <text evidence="2 10">Belongs to the sodium:neurotransmitter symporter (SNF) (TC 2.A.22) family.</text>
</comment>